<accession>A9HA60</accession>
<dbReference type="Proteomes" id="UP000001176">
    <property type="component" value="Chromosome"/>
</dbReference>
<evidence type="ECO:0000313" key="2">
    <source>
        <dbReference type="Proteomes" id="UP000001176"/>
    </source>
</evidence>
<evidence type="ECO:0000313" key="1">
    <source>
        <dbReference type="EMBL" id="CAP57798.1"/>
    </source>
</evidence>
<dbReference type="AlphaFoldDB" id="A9HA60"/>
<dbReference type="KEGG" id="gdi:GDI3855"/>
<proteinExistence type="predicted"/>
<reference evidence="1 2" key="1">
    <citation type="journal article" date="2009" name="BMC Genomics">
        <title>Complete genome sequence of the sugarcane nitrogen-fixing endophyte Gluconacetobacter diazotrophicus Pal5.</title>
        <authorList>
            <person name="Bertalan M."/>
            <person name="Albano R."/>
            <person name="Padua V."/>
            <person name="Rouws L."/>
            <person name="Rojas C."/>
            <person name="Hemerly A."/>
            <person name="Teixeira K."/>
            <person name="Schwab S."/>
            <person name="Araujo J."/>
            <person name="Oliveira A."/>
            <person name="Franca L."/>
            <person name="Magalhaes V."/>
            <person name="Alqueres S."/>
            <person name="Cardoso A."/>
            <person name="Almeida W."/>
            <person name="Loureiro M.M."/>
            <person name="Nogueira E."/>
            <person name="Cidade D."/>
            <person name="Oliveira D."/>
            <person name="Simao T."/>
            <person name="Macedo J."/>
            <person name="Valadao A."/>
            <person name="Dreschsel M."/>
            <person name="Freitas F."/>
            <person name="Vidal M."/>
            <person name="Guedes H."/>
            <person name="Rodrigues E."/>
            <person name="Meneses C."/>
            <person name="Brioso P."/>
            <person name="Pozzer L."/>
            <person name="Figueiredo D."/>
            <person name="Montano H."/>
            <person name="Junior J."/>
            <person name="Filho G."/>
            <person name="Flores V."/>
            <person name="Ferreira B."/>
            <person name="Branco A."/>
            <person name="Gonzalez P."/>
            <person name="Guillobel H."/>
            <person name="Lemos M."/>
            <person name="Seibel L."/>
            <person name="Macedo J."/>
            <person name="Alves-Ferreira M."/>
            <person name="Sachetto-Martins G."/>
            <person name="Coelho A."/>
            <person name="Santos E."/>
            <person name="Amaral G."/>
            <person name="Neves A."/>
            <person name="Pacheco A.B."/>
            <person name="Carvalho D."/>
            <person name="Lery L."/>
            <person name="Bisch P."/>
            <person name="Rossle S.C."/>
            <person name="Urmenyi T."/>
            <person name="Kruger W.V."/>
            <person name="Martins O."/>
            <person name="Baldani J.I."/>
            <person name="Ferreira P.C."/>
        </authorList>
    </citation>
    <scope>NUCLEOTIDE SEQUENCE [LARGE SCALE GENOMIC DNA]</scope>
    <source>
        <strain evidence="2">ATCC 49037 / DSM 5601 / CCUG 37298 / CIP 103539 / LMG 7603 / PAl5</strain>
    </source>
</reference>
<sequence length="97" mass="11189">MVGWFHCGERREVIPDVGHGLPYDRPDILSEKIQSFARSLGRPLDRLSVPTPRCLVPGFGGALFSHEWKDALWARFTTEAPRRQRQSVERYNIVKRA</sequence>
<protein>
    <submittedName>
        <fullName evidence="1">Uncharacterized protein</fullName>
    </submittedName>
</protein>
<gene>
    <name evidence="1" type="ordered locus">GDI3855</name>
</gene>
<organism evidence="1 2">
    <name type="scientific">Gluconacetobacter diazotrophicus (strain ATCC 49037 / DSM 5601 / CCUG 37298 / CIP 103539 / LMG 7603 / PAl5)</name>
    <dbReference type="NCBI Taxonomy" id="272568"/>
    <lineage>
        <taxon>Bacteria</taxon>
        <taxon>Pseudomonadati</taxon>
        <taxon>Pseudomonadota</taxon>
        <taxon>Alphaproteobacteria</taxon>
        <taxon>Acetobacterales</taxon>
        <taxon>Acetobacteraceae</taxon>
        <taxon>Gluconacetobacter</taxon>
    </lineage>
</organism>
<dbReference type="EMBL" id="AM889285">
    <property type="protein sequence ID" value="CAP57798.1"/>
    <property type="molecule type" value="Genomic_DNA"/>
</dbReference>
<keyword evidence="2" id="KW-1185">Reference proteome</keyword>
<name>A9HA60_GLUDA</name>